<feature type="transmembrane region" description="Helical" evidence="6">
    <location>
        <begin position="173"/>
        <end position="196"/>
    </location>
</feature>
<protein>
    <recommendedName>
        <fullName evidence="3">Probable multidrug resistance protein NorM</fullName>
    </recommendedName>
    <alternativeName>
        <fullName evidence="5">Multidrug-efflux transporter</fullName>
    </alternativeName>
</protein>
<dbReference type="PIR" id="E90548">
    <property type="entry name" value="E90548"/>
</dbReference>
<feature type="transmembrane region" description="Helical" evidence="6">
    <location>
        <begin position="396"/>
        <end position="417"/>
    </location>
</feature>
<keyword evidence="8" id="KW-1185">Reference proteome</keyword>
<dbReference type="InterPro" id="IPR050222">
    <property type="entry name" value="MATE_MdtK"/>
</dbReference>
<dbReference type="eggNOG" id="COG0534">
    <property type="taxonomic scope" value="Bacteria"/>
</dbReference>
<dbReference type="BioCyc" id="MPUL272635:G1GT6-294-MONOMER"/>
<dbReference type="RefSeq" id="WP_010925097.1">
    <property type="nucleotide sequence ID" value="NC_002771.1"/>
</dbReference>
<evidence type="ECO:0000256" key="5">
    <source>
        <dbReference type="ARBA" id="ARBA00031636"/>
    </source>
</evidence>
<feature type="transmembrane region" description="Helical" evidence="6">
    <location>
        <begin position="23"/>
        <end position="43"/>
    </location>
</feature>
<feature type="transmembrane region" description="Helical" evidence="6">
    <location>
        <begin position="99"/>
        <end position="120"/>
    </location>
</feature>
<dbReference type="GO" id="GO:0015297">
    <property type="term" value="F:antiporter activity"/>
    <property type="evidence" value="ECO:0007669"/>
    <property type="project" value="InterPro"/>
</dbReference>
<evidence type="ECO:0000256" key="1">
    <source>
        <dbReference type="ARBA" id="ARBA00003408"/>
    </source>
</evidence>
<dbReference type="HOGENOM" id="CLU_512698_0_0_14"/>
<dbReference type="STRING" id="272635.gene:17576883"/>
<evidence type="ECO:0000256" key="2">
    <source>
        <dbReference type="ARBA" id="ARBA00010199"/>
    </source>
</evidence>
<dbReference type="GO" id="GO:0005886">
    <property type="term" value="C:plasma membrane"/>
    <property type="evidence" value="ECO:0007669"/>
    <property type="project" value="TreeGrafter"/>
</dbReference>
<name>Q98QR8_MYCPU</name>
<comment type="function">
    <text evidence="1">Multidrug efflux pump.</text>
</comment>
<dbReference type="GO" id="GO:0042910">
    <property type="term" value="F:xenobiotic transmembrane transporter activity"/>
    <property type="evidence" value="ECO:0007669"/>
    <property type="project" value="InterPro"/>
</dbReference>
<gene>
    <name evidence="7" type="ordered locus">MYPU_2930</name>
</gene>
<dbReference type="AlphaFoldDB" id="Q98QR8"/>
<keyword evidence="6" id="KW-1133">Transmembrane helix</keyword>
<feature type="transmembrane region" description="Helical" evidence="6">
    <location>
        <begin position="251"/>
        <end position="270"/>
    </location>
</feature>
<evidence type="ECO:0000256" key="6">
    <source>
        <dbReference type="SAM" id="Phobius"/>
    </source>
</evidence>
<feature type="transmembrane region" description="Helical" evidence="6">
    <location>
        <begin position="144"/>
        <end position="166"/>
    </location>
</feature>
<feature type="transmembrane region" description="Helical" evidence="6">
    <location>
        <begin position="63"/>
        <end position="87"/>
    </location>
</feature>
<comment type="similarity">
    <text evidence="2">Belongs to the multi antimicrobial extrusion (MATE) (TC 2.A.66.1) family.</text>
</comment>
<reference evidence="7 8" key="1">
    <citation type="journal article" date="2001" name="Nucleic Acids Res.">
        <title>The complete genome sequence of the murine respiratory pathogen Mycoplasma pulmonis.</title>
        <authorList>
            <person name="Chambaud I."/>
            <person name="Heilig R."/>
            <person name="Ferris S."/>
            <person name="Barbe V."/>
            <person name="Samson D."/>
            <person name="Galisson F."/>
            <person name="Moszer I."/>
            <person name="Dybvig K."/>
            <person name="Wroblewski H."/>
            <person name="Viari A."/>
            <person name="Rocha E.P.C."/>
            <person name="Blanchard A."/>
        </authorList>
    </citation>
    <scope>NUCLEOTIDE SEQUENCE [LARGE SCALE GENOMIC DNA]</scope>
    <source>
        <strain evidence="7 8">UAB CTIP</strain>
    </source>
</reference>
<keyword evidence="6" id="KW-0472">Membrane</keyword>
<feature type="transmembrane region" description="Helical" evidence="6">
    <location>
        <begin position="202"/>
        <end position="223"/>
    </location>
</feature>
<accession>Q98QR8</accession>
<feature type="transmembrane region" description="Helical" evidence="6">
    <location>
        <begin position="340"/>
        <end position="362"/>
    </location>
</feature>
<dbReference type="PANTHER" id="PTHR43298:SF2">
    <property type="entry name" value="FMN_FAD EXPORTER YEEO-RELATED"/>
    <property type="match status" value="1"/>
</dbReference>
<feature type="transmembrane region" description="Helical" evidence="6">
    <location>
        <begin position="456"/>
        <end position="480"/>
    </location>
</feature>
<feature type="transmembrane region" description="Helical" evidence="6">
    <location>
        <begin position="290"/>
        <end position="319"/>
    </location>
</feature>
<evidence type="ECO:0000256" key="3">
    <source>
        <dbReference type="ARBA" id="ARBA00020268"/>
    </source>
</evidence>
<dbReference type="PANTHER" id="PTHR43298">
    <property type="entry name" value="MULTIDRUG RESISTANCE PROTEIN NORM-RELATED"/>
    <property type="match status" value="1"/>
</dbReference>
<dbReference type="EMBL" id="AL445564">
    <property type="protein sequence ID" value="CAC13466.1"/>
    <property type="molecule type" value="Genomic_DNA"/>
</dbReference>
<evidence type="ECO:0000313" key="8">
    <source>
        <dbReference type="Proteomes" id="UP000000528"/>
    </source>
</evidence>
<dbReference type="Pfam" id="PF01554">
    <property type="entry name" value="MatE"/>
    <property type="match status" value="1"/>
</dbReference>
<dbReference type="InterPro" id="IPR002528">
    <property type="entry name" value="MATE_fam"/>
</dbReference>
<keyword evidence="4" id="KW-0813">Transport</keyword>
<evidence type="ECO:0000256" key="4">
    <source>
        <dbReference type="ARBA" id="ARBA00022448"/>
    </source>
</evidence>
<evidence type="ECO:0000313" key="7">
    <source>
        <dbReference type="EMBL" id="CAC13466.1"/>
    </source>
</evidence>
<keyword evidence="6" id="KW-0812">Transmembrane</keyword>
<proteinExistence type="inferred from homology"/>
<feature type="transmembrane region" description="Helical" evidence="6">
    <location>
        <begin position="429"/>
        <end position="450"/>
    </location>
</feature>
<sequence>MQKIIFKNIKNYFPDSKKQWKKYLKYSVPMIITSLFFSLNGFVDNFMVTHIDKGVDSLSYANGWTAIYGAFLSGVSVVGSVIVGQLLGAKEYDKVKMTIRIRVLVSVIFVIIFGGLALIIPENYIYFFAKGQISQKTLDQSVKYLRLIVISWFMLSWTTPISSVLSETGQAKYVLYSSIPSLVANVGLNSLLMYGLKMGVEGAAYASIGARFLGIFTDSYFFYKKIPEISITPWSLFKISKNAWKRFLKRFYAAFLTIGVLFLIISRSIMFNSAFPEGSIGQKDWNIGAAGIMGLASTITQTFLAVFYTVSSNVAIFVGKHLGRRNFQKAIKNASALKGFHTLIATFFSIILIIFAFLVPYARALASGVYEDITSRGFEPSYAIEAQNVYLNQLKWILLIIALWTPVWMWYVTSLTLIASGGKTNLSSFVDFSVSTFSFLWLVFVTYVIVPNTNLSLALMYLIFQSISIIEITIFEIVYLKADWAIHIDDIKRNPLSILKIVRFNRKNKYLSEQYNKDE</sequence>
<dbReference type="KEGG" id="mpu:MYPU_2930"/>
<dbReference type="Proteomes" id="UP000000528">
    <property type="component" value="Chromosome"/>
</dbReference>
<organism evidence="8">
    <name type="scientific">Mycoplasmopsis pulmonis (strain UAB CTIP)</name>
    <name type="common">Mycoplasma pulmonis</name>
    <dbReference type="NCBI Taxonomy" id="272635"/>
    <lineage>
        <taxon>Bacteria</taxon>
        <taxon>Bacillati</taxon>
        <taxon>Mycoplasmatota</taxon>
        <taxon>Mycoplasmoidales</taxon>
        <taxon>Metamycoplasmataceae</taxon>
        <taxon>Mycoplasmopsis</taxon>
    </lineage>
</organism>